<protein>
    <submittedName>
        <fullName evidence="2">Uncharacterized protein</fullName>
    </submittedName>
</protein>
<evidence type="ECO:0000313" key="3">
    <source>
        <dbReference type="Proteomes" id="UP000250218"/>
    </source>
</evidence>
<organism evidence="2 3">
    <name type="scientific">[Mycoplasma] anseris</name>
    <dbReference type="NCBI Taxonomy" id="92400"/>
    <lineage>
        <taxon>Bacteria</taxon>
        <taxon>Bacillati</taxon>
        <taxon>Mycoplasmatota</taxon>
        <taxon>Mycoplasmoidales</taxon>
        <taxon>Metamycoplasmataceae</taxon>
        <taxon>Metamycoplasma</taxon>
    </lineage>
</organism>
<dbReference type="RefSeq" id="WP_033178945.1">
    <property type="nucleotide sequence ID" value="NZ_CP030140.1"/>
</dbReference>
<evidence type="ECO:0000313" key="2">
    <source>
        <dbReference type="EMBL" id="AWX69711.1"/>
    </source>
</evidence>
<name>A0A2Z4NDP8_9BACT</name>
<accession>A0A2Z4NDP8</accession>
<proteinExistence type="predicted"/>
<dbReference type="AlphaFoldDB" id="A0A2Z4NDP8"/>
<evidence type="ECO:0000256" key="1">
    <source>
        <dbReference type="SAM" id="Phobius"/>
    </source>
</evidence>
<keyword evidence="3" id="KW-1185">Reference proteome</keyword>
<keyword evidence="1" id="KW-1133">Transmembrane helix</keyword>
<dbReference type="NCBIfam" id="NF045844">
    <property type="entry name" value="BC85_0335_fam"/>
    <property type="match status" value="1"/>
</dbReference>
<dbReference type="EMBL" id="CP030140">
    <property type="protein sequence ID" value="AWX69711.1"/>
    <property type="molecule type" value="Genomic_DNA"/>
</dbReference>
<keyword evidence="1" id="KW-0812">Transmembrane</keyword>
<feature type="transmembrane region" description="Helical" evidence="1">
    <location>
        <begin position="21"/>
        <end position="44"/>
    </location>
</feature>
<dbReference type="KEGG" id="mane:DP065_03075"/>
<keyword evidence="1" id="KW-0472">Membrane</keyword>
<reference evidence="3" key="1">
    <citation type="submission" date="2018-06" db="EMBL/GenBank/DDBJ databases">
        <title>Complete genome sequences of Mycoplasma anatis, M. anseris and M. cloacale type strains.</title>
        <authorList>
            <person name="Grozner D."/>
            <person name="Forro B."/>
            <person name="Sulyok K.M."/>
            <person name="Marton S."/>
            <person name="Kreizinger Z."/>
            <person name="Banyai K."/>
            <person name="Gyuranecz M."/>
        </authorList>
    </citation>
    <scope>NUCLEOTIDE SEQUENCE [LARGE SCALE GENOMIC DNA]</scope>
    <source>
        <strain evidence="3">ATCC 49234</strain>
    </source>
</reference>
<gene>
    <name evidence="2" type="ORF">DP065_03075</name>
</gene>
<dbReference type="Proteomes" id="UP000250218">
    <property type="component" value="Chromosome"/>
</dbReference>
<sequence>MINYAQNVLGKESSLSDKTRLILLITGIIALVIAIVGVVVTLLIRKKMLKKYLILDELNEIKKLKYINPNYGMVLDGIKKEYQNIDGDFFVAFLVNCVYLNKFNRIYVEDDSDYLAISISELTQKPVYINNNVKESHFLTLKPILQSTNLITNSAIKDWDLLVINNNNDFINSIKQNKDFLNDNGMMVLVFNQIKEIKEQKLLISELGFRYETLKIKNKNVILLAKNSIKSMVEESNN</sequence>